<dbReference type="STRING" id="149040.A0A194XL34"/>
<dbReference type="PROSITE" id="PS51186">
    <property type="entry name" value="GNAT"/>
    <property type="match status" value="1"/>
</dbReference>
<dbReference type="AlphaFoldDB" id="A0A194XL34"/>
<dbReference type="RefSeq" id="XP_018075243.1">
    <property type="nucleotide sequence ID" value="XM_018221839.1"/>
</dbReference>
<keyword evidence="4" id="KW-1185">Reference proteome</keyword>
<evidence type="ECO:0000259" key="2">
    <source>
        <dbReference type="PROSITE" id="PS51186"/>
    </source>
</evidence>
<dbReference type="Pfam" id="PF00583">
    <property type="entry name" value="Acetyltransf_1"/>
    <property type="match status" value="1"/>
</dbReference>
<accession>A0A194XL34</accession>
<dbReference type="CDD" id="cd04301">
    <property type="entry name" value="NAT_SF"/>
    <property type="match status" value="1"/>
</dbReference>
<dbReference type="SUPFAM" id="SSF55729">
    <property type="entry name" value="Acyl-CoA N-acyltransferases (Nat)"/>
    <property type="match status" value="1"/>
</dbReference>
<feature type="region of interest" description="Disordered" evidence="1">
    <location>
        <begin position="234"/>
        <end position="307"/>
    </location>
</feature>
<evidence type="ECO:0000313" key="3">
    <source>
        <dbReference type="EMBL" id="KUJ20888.1"/>
    </source>
</evidence>
<reference evidence="3 4" key="1">
    <citation type="submission" date="2015-10" db="EMBL/GenBank/DDBJ databases">
        <title>Full genome of DAOMC 229536 Phialocephala scopiformis, a fungal endophyte of spruce producing the potent anti-insectan compound rugulosin.</title>
        <authorList>
            <consortium name="DOE Joint Genome Institute"/>
            <person name="Walker A.K."/>
            <person name="Frasz S.L."/>
            <person name="Seifert K.A."/>
            <person name="Miller J.D."/>
            <person name="Mondo S.J."/>
            <person name="Labutti K."/>
            <person name="Lipzen A."/>
            <person name="Dockter R."/>
            <person name="Kennedy M."/>
            <person name="Grigoriev I.V."/>
            <person name="Spatafora J.W."/>
        </authorList>
    </citation>
    <scope>NUCLEOTIDE SEQUENCE [LARGE SCALE GENOMIC DNA]</scope>
    <source>
        <strain evidence="3 4">CBS 120377</strain>
    </source>
</reference>
<feature type="compositionally biased region" description="Low complexity" evidence="1">
    <location>
        <begin position="252"/>
        <end position="272"/>
    </location>
</feature>
<proteinExistence type="predicted"/>
<dbReference type="GO" id="GO:0016747">
    <property type="term" value="F:acyltransferase activity, transferring groups other than amino-acyl groups"/>
    <property type="evidence" value="ECO:0007669"/>
    <property type="project" value="InterPro"/>
</dbReference>
<dbReference type="OrthoDB" id="2129362at2759"/>
<dbReference type="InParanoid" id="A0A194XL34"/>
<dbReference type="InterPro" id="IPR016181">
    <property type="entry name" value="Acyl_CoA_acyltransferase"/>
</dbReference>
<feature type="compositionally biased region" description="Low complexity" evidence="1">
    <location>
        <begin position="118"/>
        <end position="159"/>
    </location>
</feature>
<feature type="compositionally biased region" description="Polar residues" evidence="1">
    <location>
        <begin position="165"/>
        <end position="177"/>
    </location>
</feature>
<dbReference type="EMBL" id="KQ947408">
    <property type="protein sequence ID" value="KUJ20888.1"/>
    <property type="molecule type" value="Genomic_DNA"/>
</dbReference>
<protein>
    <recommendedName>
        <fullName evidence="2">N-acetyltransferase domain-containing protein</fullName>
    </recommendedName>
</protein>
<dbReference type="GeneID" id="28831565"/>
<dbReference type="InterPro" id="IPR000182">
    <property type="entry name" value="GNAT_dom"/>
</dbReference>
<dbReference type="Proteomes" id="UP000070700">
    <property type="component" value="Unassembled WGS sequence"/>
</dbReference>
<feature type="compositionally biased region" description="Low complexity" evidence="1">
    <location>
        <begin position="291"/>
        <end position="306"/>
    </location>
</feature>
<feature type="compositionally biased region" description="Polar residues" evidence="1">
    <location>
        <begin position="91"/>
        <end position="103"/>
    </location>
</feature>
<gene>
    <name evidence="3" type="ORF">LY89DRAFT_770041</name>
</gene>
<dbReference type="Gene3D" id="3.40.630.30">
    <property type="match status" value="1"/>
</dbReference>
<evidence type="ECO:0000313" key="4">
    <source>
        <dbReference type="Proteomes" id="UP000070700"/>
    </source>
</evidence>
<feature type="region of interest" description="Disordered" evidence="1">
    <location>
        <begin position="75"/>
        <end position="189"/>
    </location>
</feature>
<sequence>MPEPRRVKVGTLADSLWAPGRSEDRAAAFRAERVAKAAGTGFYRPTPSSNDDDDNEPELILVFDPHIEAQLNKYLTPPQSPVQRPVPAIIAQTTQPRQAQNISEADFFAAYEARSKAKNPTPSPSSASKSSPTSSLKQAKSQAQSSTSSNSSPLKLNPTAAPFRVTSNLEQAKFQANSSTSSTSSLLKLNPTAAPIQQRSSSAMAATVQPRQAQNISEADFFAAYEARNKAKQPTASASSASKLSPTSGLQQAKSLAQSSTSSNSSPSKLNPIAAPFQVTSNPEQAKRQAKSSPSSTSSLSKLSPTATPFTMNVTASRNILVTGATGPWPQFGVECIDENWVTVSGLDQPELEFDDRVSEAGLEDLPRQIVRATEGNDMTNQLLDWDGKRWAPPPACWENDRAGFDGAFVPNYVREWVQTTPSGEEVTLSTSTDAFIDGKAPVDNDVLISPVSQPDIVQNPNPDSDLVTKAPTSEAAVLLALNKQKAANNKNKLNKATIKHQNEQLAAFVPGPSPFQPAMEMYLRPAEPKDAAGIAAIYNMAIQSSNIPEDQAPITAEQVAWFITEFKDKLPFIVAVRGACPKVHSTDSLEQVIGYARCEPFDFGMVGATDGRSRGTGLLHVYVDPQFRRKRVGYNLMDRLLHILSPGHAYMEGAKWVNPTGSKYAETAGCGRWHQLFFKFAVFKDRDDTYEWMKSFLYGKFYFKETARLPSAARSKLASRDAQFMDLVFLQREAMPAGEFEPYM</sequence>
<evidence type="ECO:0000256" key="1">
    <source>
        <dbReference type="SAM" id="MobiDB-lite"/>
    </source>
</evidence>
<organism evidence="3 4">
    <name type="scientific">Mollisia scopiformis</name>
    <name type="common">Conifer needle endophyte fungus</name>
    <name type="synonym">Phialocephala scopiformis</name>
    <dbReference type="NCBI Taxonomy" id="149040"/>
    <lineage>
        <taxon>Eukaryota</taxon>
        <taxon>Fungi</taxon>
        <taxon>Dikarya</taxon>
        <taxon>Ascomycota</taxon>
        <taxon>Pezizomycotina</taxon>
        <taxon>Leotiomycetes</taxon>
        <taxon>Helotiales</taxon>
        <taxon>Mollisiaceae</taxon>
        <taxon>Mollisia</taxon>
    </lineage>
</organism>
<name>A0A194XL34_MOLSC</name>
<dbReference type="KEGG" id="psco:LY89DRAFT_770041"/>
<feature type="domain" description="N-acetyltransferase" evidence="2">
    <location>
        <begin position="522"/>
        <end position="699"/>
    </location>
</feature>